<dbReference type="PANTHER" id="PTHR11559">
    <property type="entry name" value="CARBOXYLESTERASE"/>
    <property type="match status" value="1"/>
</dbReference>
<reference evidence="3" key="1">
    <citation type="submission" date="2020-04" db="EMBL/GenBank/DDBJ databases">
        <title>Genome Assembly and Annotation of Botryosphaeria dothidea sdau 11-99, a Latent Pathogen of Apple Fruit Ring Rot in China.</title>
        <authorList>
            <person name="Yu C."/>
            <person name="Diao Y."/>
            <person name="Lu Q."/>
            <person name="Zhao J."/>
            <person name="Cui S."/>
            <person name="Peng C."/>
            <person name="He B."/>
            <person name="Liu H."/>
        </authorList>
    </citation>
    <scope>NUCLEOTIDE SEQUENCE [LARGE SCALE GENOMIC DNA]</scope>
    <source>
        <strain evidence="3">Sdau11-99</strain>
    </source>
</reference>
<gene>
    <name evidence="3" type="ORF">GTA08_BOTSDO03055</name>
</gene>
<feature type="domain" description="Carboxylesterase type B" evidence="2">
    <location>
        <begin position="57"/>
        <end position="376"/>
    </location>
</feature>
<keyword evidence="1" id="KW-0732">Signal</keyword>
<dbReference type="InterPro" id="IPR029058">
    <property type="entry name" value="AB_hydrolase_fold"/>
</dbReference>
<dbReference type="InterPro" id="IPR019819">
    <property type="entry name" value="Carboxylesterase_B_CS"/>
</dbReference>
<dbReference type="Pfam" id="PF00135">
    <property type="entry name" value="COesterase"/>
    <property type="match status" value="1"/>
</dbReference>
<evidence type="ECO:0000313" key="4">
    <source>
        <dbReference type="Proteomes" id="UP000572817"/>
    </source>
</evidence>
<dbReference type="AlphaFoldDB" id="A0A8H4IYF2"/>
<organism evidence="3 4">
    <name type="scientific">Botryosphaeria dothidea</name>
    <dbReference type="NCBI Taxonomy" id="55169"/>
    <lineage>
        <taxon>Eukaryota</taxon>
        <taxon>Fungi</taxon>
        <taxon>Dikarya</taxon>
        <taxon>Ascomycota</taxon>
        <taxon>Pezizomycotina</taxon>
        <taxon>Dothideomycetes</taxon>
        <taxon>Dothideomycetes incertae sedis</taxon>
        <taxon>Botryosphaeriales</taxon>
        <taxon>Botryosphaeriaceae</taxon>
        <taxon>Botryosphaeria</taxon>
    </lineage>
</organism>
<evidence type="ECO:0000256" key="1">
    <source>
        <dbReference type="SAM" id="SignalP"/>
    </source>
</evidence>
<name>A0A8H4IYF2_9PEZI</name>
<dbReference type="InterPro" id="IPR002018">
    <property type="entry name" value="CarbesteraseB"/>
</dbReference>
<dbReference type="Gene3D" id="3.40.50.1820">
    <property type="entry name" value="alpha/beta hydrolase"/>
    <property type="match status" value="1"/>
</dbReference>
<evidence type="ECO:0000313" key="3">
    <source>
        <dbReference type="EMBL" id="KAF4309494.1"/>
    </source>
</evidence>
<dbReference type="InterPro" id="IPR050309">
    <property type="entry name" value="Type-B_Carboxylest/Lipase"/>
</dbReference>
<keyword evidence="4" id="KW-1185">Reference proteome</keyword>
<dbReference type="OrthoDB" id="408631at2759"/>
<dbReference type="EMBL" id="WWBZ02000016">
    <property type="protein sequence ID" value="KAF4309494.1"/>
    <property type="molecule type" value="Genomic_DNA"/>
</dbReference>
<protein>
    <submittedName>
        <fullName evidence="3">Carboxylesterase type B</fullName>
    </submittedName>
</protein>
<proteinExistence type="predicted"/>
<sequence>MLPTTTLAFLTLLFTSHPVGASPLSSHRVSGAPGIRLEHRGEDVLPVLDLPYQQVKANSYDATRDIYVFKNIPFAAPPVGDLRWRAPAPPPPNDTLADGSYGPSCVQTGIGAPLGEAGALLGPQSEDCLYLDVYAPGAAVRGNATNLPVIHWIYGGAYVLGSKDMYAGKGLVSVSNNNVIYVASNYRVGAYGWLAGVTMEQEGLPNAGLHDIHAALNWTQQYIGLLGGDAGNVAAWGESAGAGCLFHLLTAGGGTVDPLFKRLLLQSPAFDFSWDRRGTLENQTQKFLSDAGCAGKDVSCLRQASPEALKAANDAGTVQPYSGRTAFQVSADGSFVRQVAALELASGNFWKGLESVILSHVEDEALIFTDTNVTTPERFGAYLKYAFPTPGVPEVIEKQYSDYVLQTSRLHDVISGSRLVCNVRFAADALLTGSGTKVWNMQYAVPPALHGTDLIPTFFLPDPPSNPLNSTGVLNQGYQSYLVSLSRAGDPNTFRKKLSLPATVEWSEVENSGEFFGNVLNVGALGFSFIEDEQNSKPVCDFWQQVAAGVTNLGGYAPPGAVVEQGLLPQTGDASANYSGVQ</sequence>
<dbReference type="Proteomes" id="UP000572817">
    <property type="component" value="Unassembled WGS sequence"/>
</dbReference>
<feature type="chain" id="PRO_5034354258" evidence="1">
    <location>
        <begin position="22"/>
        <end position="582"/>
    </location>
</feature>
<dbReference type="PROSITE" id="PS00941">
    <property type="entry name" value="CARBOXYLESTERASE_B_2"/>
    <property type="match status" value="1"/>
</dbReference>
<accession>A0A8H4IYF2</accession>
<comment type="caution">
    <text evidence="3">The sequence shown here is derived from an EMBL/GenBank/DDBJ whole genome shotgun (WGS) entry which is preliminary data.</text>
</comment>
<dbReference type="SUPFAM" id="SSF53474">
    <property type="entry name" value="alpha/beta-Hydrolases"/>
    <property type="match status" value="1"/>
</dbReference>
<feature type="signal peptide" evidence="1">
    <location>
        <begin position="1"/>
        <end position="21"/>
    </location>
</feature>
<evidence type="ECO:0000259" key="2">
    <source>
        <dbReference type="Pfam" id="PF00135"/>
    </source>
</evidence>